<gene>
    <name evidence="1" type="ORF">D0Y65_041724</name>
</gene>
<evidence type="ECO:0000313" key="1">
    <source>
        <dbReference type="EMBL" id="RZB65777.1"/>
    </source>
</evidence>
<dbReference type="AlphaFoldDB" id="A0A445GWU1"/>
<proteinExistence type="predicted"/>
<name>A0A445GWU1_GLYSO</name>
<keyword evidence="2" id="KW-1185">Reference proteome</keyword>
<organism evidence="1 2">
    <name type="scientific">Glycine soja</name>
    <name type="common">Wild soybean</name>
    <dbReference type="NCBI Taxonomy" id="3848"/>
    <lineage>
        <taxon>Eukaryota</taxon>
        <taxon>Viridiplantae</taxon>
        <taxon>Streptophyta</taxon>
        <taxon>Embryophyta</taxon>
        <taxon>Tracheophyta</taxon>
        <taxon>Spermatophyta</taxon>
        <taxon>Magnoliopsida</taxon>
        <taxon>eudicotyledons</taxon>
        <taxon>Gunneridae</taxon>
        <taxon>Pentapetalae</taxon>
        <taxon>rosids</taxon>
        <taxon>fabids</taxon>
        <taxon>Fabales</taxon>
        <taxon>Fabaceae</taxon>
        <taxon>Papilionoideae</taxon>
        <taxon>50 kb inversion clade</taxon>
        <taxon>NPAAA clade</taxon>
        <taxon>indigoferoid/millettioid clade</taxon>
        <taxon>Phaseoleae</taxon>
        <taxon>Glycine</taxon>
        <taxon>Glycine subgen. Soja</taxon>
    </lineage>
</organism>
<dbReference type="EMBL" id="QZWG01000015">
    <property type="protein sequence ID" value="RZB65777.1"/>
    <property type="molecule type" value="Genomic_DNA"/>
</dbReference>
<comment type="caution">
    <text evidence="1">The sequence shown here is derived from an EMBL/GenBank/DDBJ whole genome shotgun (WGS) entry which is preliminary data.</text>
</comment>
<reference evidence="1 2" key="1">
    <citation type="submission" date="2018-09" db="EMBL/GenBank/DDBJ databases">
        <title>A high-quality reference genome of wild soybean provides a powerful tool to mine soybean genomes.</title>
        <authorList>
            <person name="Xie M."/>
            <person name="Chung C.Y.L."/>
            <person name="Li M.-W."/>
            <person name="Wong F.-L."/>
            <person name="Chan T.-F."/>
            <person name="Lam H.-M."/>
        </authorList>
    </citation>
    <scope>NUCLEOTIDE SEQUENCE [LARGE SCALE GENOMIC DNA]</scope>
    <source>
        <strain evidence="2">cv. W05</strain>
        <tissue evidence="1">Hypocotyl of etiolated seedlings</tissue>
    </source>
</reference>
<sequence>MMKMDWSLCTKRDDLWVRIMRSKYKCGEDLLPIIDRKKNGSNLWKGVCSSWRNFQENLGLNIGDGTKVEFWDDRWGPGSEFLVQDFNLWMLSYLKNGESVNGRQWYHIFALAVDNIWQCRNKLIFEIYQVQPTVIVSQIWRQVDAISDSIQYTDSLHSISLSVKESTSIYWQHPPISKWHMLGEGNQVTDDGLGNQDQI</sequence>
<protein>
    <submittedName>
        <fullName evidence="1">Uncharacterized protein</fullName>
    </submittedName>
</protein>
<dbReference type="Proteomes" id="UP000289340">
    <property type="component" value="Chromosome 15"/>
</dbReference>
<evidence type="ECO:0000313" key="2">
    <source>
        <dbReference type="Proteomes" id="UP000289340"/>
    </source>
</evidence>
<accession>A0A445GWU1</accession>